<dbReference type="Pfam" id="PF14559">
    <property type="entry name" value="TPR_19"/>
    <property type="match status" value="1"/>
</dbReference>
<feature type="repeat" description="TPR" evidence="1">
    <location>
        <begin position="324"/>
        <end position="357"/>
    </location>
</feature>
<dbReference type="Gene3D" id="1.25.40.10">
    <property type="entry name" value="Tetratricopeptide repeat domain"/>
    <property type="match status" value="2"/>
</dbReference>
<evidence type="ECO:0000313" key="4">
    <source>
        <dbReference type="Proteomes" id="UP000319004"/>
    </source>
</evidence>
<dbReference type="EMBL" id="CP037423">
    <property type="protein sequence ID" value="QDV41558.1"/>
    <property type="molecule type" value="Genomic_DNA"/>
</dbReference>
<protein>
    <submittedName>
        <fullName evidence="3">Tetratricopeptide repeat protein</fullName>
    </submittedName>
</protein>
<name>A0A518HL73_9BACT</name>
<evidence type="ECO:0000256" key="1">
    <source>
        <dbReference type="PROSITE-ProRule" id="PRU00339"/>
    </source>
</evidence>
<evidence type="ECO:0000313" key="3">
    <source>
        <dbReference type="EMBL" id="QDV41558.1"/>
    </source>
</evidence>
<keyword evidence="1" id="KW-0802">TPR repeat</keyword>
<proteinExistence type="predicted"/>
<organism evidence="3 4">
    <name type="scientific">Stieleria neptunia</name>
    <dbReference type="NCBI Taxonomy" id="2527979"/>
    <lineage>
        <taxon>Bacteria</taxon>
        <taxon>Pseudomonadati</taxon>
        <taxon>Planctomycetota</taxon>
        <taxon>Planctomycetia</taxon>
        <taxon>Pirellulales</taxon>
        <taxon>Pirellulaceae</taxon>
        <taxon>Stieleria</taxon>
    </lineage>
</organism>
<reference evidence="3 4" key="1">
    <citation type="submission" date="2019-03" db="EMBL/GenBank/DDBJ databases">
        <title>Deep-cultivation of Planctomycetes and their phenomic and genomic characterization uncovers novel biology.</title>
        <authorList>
            <person name="Wiegand S."/>
            <person name="Jogler M."/>
            <person name="Boedeker C."/>
            <person name="Pinto D."/>
            <person name="Vollmers J."/>
            <person name="Rivas-Marin E."/>
            <person name="Kohn T."/>
            <person name="Peeters S.H."/>
            <person name="Heuer A."/>
            <person name="Rast P."/>
            <person name="Oberbeckmann S."/>
            <person name="Bunk B."/>
            <person name="Jeske O."/>
            <person name="Meyerdierks A."/>
            <person name="Storesund J.E."/>
            <person name="Kallscheuer N."/>
            <person name="Luecker S."/>
            <person name="Lage O.M."/>
            <person name="Pohl T."/>
            <person name="Merkel B.J."/>
            <person name="Hornburger P."/>
            <person name="Mueller R.-W."/>
            <person name="Bruemmer F."/>
            <person name="Labrenz M."/>
            <person name="Spormann A.M."/>
            <person name="Op den Camp H."/>
            <person name="Overmann J."/>
            <person name="Amann R."/>
            <person name="Jetten M.S.M."/>
            <person name="Mascher T."/>
            <person name="Medema M.H."/>
            <person name="Devos D.P."/>
            <person name="Kaster A.-K."/>
            <person name="Ovreas L."/>
            <person name="Rohde M."/>
            <person name="Galperin M.Y."/>
            <person name="Jogler C."/>
        </authorList>
    </citation>
    <scope>NUCLEOTIDE SEQUENCE [LARGE SCALE GENOMIC DNA]</scope>
    <source>
        <strain evidence="3 4">Enr13</strain>
    </source>
</reference>
<feature type="compositionally biased region" description="Low complexity" evidence="2">
    <location>
        <begin position="35"/>
        <end position="51"/>
    </location>
</feature>
<dbReference type="PANTHER" id="PTHR12558:SF13">
    <property type="entry name" value="CELL DIVISION CYCLE PROTEIN 27 HOMOLOG"/>
    <property type="match status" value="1"/>
</dbReference>
<accession>A0A518HL73</accession>
<gene>
    <name evidence="3" type="ORF">Enr13x_14010</name>
</gene>
<dbReference type="RefSeq" id="WP_197455841.1">
    <property type="nucleotide sequence ID" value="NZ_CP037423.1"/>
</dbReference>
<keyword evidence="4" id="KW-1185">Reference proteome</keyword>
<dbReference type="AlphaFoldDB" id="A0A518HL73"/>
<dbReference type="PANTHER" id="PTHR12558">
    <property type="entry name" value="CELL DIVISION CYCLE 16,23,27"/>
    <property type="match status" value="1"/>
</dbReference>
<dbReference type="Pfam" id="PF13181">
    <property type="entry name" value="TPR_8"/>
    <property type="match status" value="1"/>
</dbReference>
<dbReference type="SMART" id="SM00028">
    <property type="entry name" value="TPR"/>
    <property type="match status" value="4"/>
</dbReference>
<dbReference type="PROSITE" id="PS50005">
    <property type="entry name" value="TPR"/>
    <property type="match status" value="1"/>
</dbReference>
<evidence type="ECO:0000256" key="2">
    <source>
        <dbReference type="SAM" id="MobiDB-lite"/>
    </source>
</evidence>
<dbReference type="KEGG" id="snep:Enr13x_14010"/>
<feature type="compositionally biased region" description="Basic and acidic residues" evidence="2">
    <location>
        <begin position="54"/>
        <end position="65"/>
    </location>
</feature>
<dbReference type="Pfam" id="PF13432">
    <property type="entry name" value="TPR_16"/>
    <property type="match status" value="1"/>
</dbReference>
<feature type="region of interest" description="Disordered" evidence="2">
    <location>
        <begin position="25"/>
        <end position="86"/>
    </location>
</feature>
<feature type="compositionally biased region" description="Low complexity" evidence="2">
    <location>
        <begin position="72"/>
        <end position="86"/>
    </location>
</feature>
<sequence>MKSTSNLAAVLLCVTVLLVVGCRKDSAKMESDPTSPQSASDAASVADVPASTRSTDRAPDADRSPPDPPADAAPESSAEPAPPAVAVDEPQLDPAELHQAALAALESGDSDRAFTFARQARSAAADDPQSAFLMARVLAERNRFPEAVKMLDDLLVELPDARLPIYGQTADWLVLQGRYDEAEKRYRAILKEVPDASMAQRTLAQLLLRRGRRLEAATYLRQLCQSGVVEPSNLRSLLRLAYPFAADAQSDDLEPIGPLGQARFEISQGGWEDALQTLKRADANDPDLDALVGRIQAQLHVQGQDNEALTRWAQSALPTPSDTSDYWFAIATHHADQGEHQEAVRCLCKAISHDPTDEASYRMMVRSFSALGLEDRAAEASRRAELIAKTHQIGEQMASDPDIDVDAVSRLAELLDQLKRPLEALAWRTVRVAMERSRGTLSAQDASQAIAKINRDRLQRLQSDLTDPTEAFNSFLCREHDGTNAER</sequence>
<dbReference type="Proteomes" id="UP000319004">
    <property type="component" value="Chromosome"/>
</dbReference>
<dbReference type="InterPro" id="IPR019734">
    <property type="entry name" value="TPR_rpt"/>
</dbReference>
<dbReference type="SUPFAM" id="SSF48452">
    <property type="entry name" value="TPR-like"/>
    <property type="match status" value="2"/>
</dbReference>
<dbReference type="PROSITE" id="PS51257">
    <property type="entry name" value="PROKAR_LIPOPROTEIN"/>
    <property type="match status" value="1"/>
</dbReference>
<dbReference type="InterPro" id="IPR011990">
    <property type="entry name" value="TPR-like_helical_dom_sf"/>
</dbReference>